<evidence type="ECO:0000256" key="3">
    <source>
        <dbReference type="ARBA" id="ARBA00023014"/>
    </source>
</evidence>
<dbReference type="Pfam" id="PF00037">
    <property type="entry name" value="Fer4"/>
    <property type="match status" value="1"/>
</dbReference>
<proteinExistence type="predicted"/>
<organism evidence="5 6">
    <name type="scientific">Lacrimispora xylanolytica</name>
    <dbReference type="NCBI Taxonomy" id="29375"/>
    <lineage>
        <taxon>Bacteria</taxon>
        <taxon>Bacillati</taxon>
        <taxon>Bacillota</taxon>
        <taxon>Clostridia</taxon>
        <taxon>Lachnospirales</taxon>
        <taxon>Lachnospiraceae</taxon>
        <taxon>Lacrimispora</taxon>
    </lineage>
</organism>
<dbReference type="InterPro" id="IPR017896">
    <property type="entry name" value="4Fe4S_Fe-S-bd"/>
</dbReference>
<accession>A0ABY7A9A7</accession>
<dbReference type="PROSITE" id="PS00198">
    <property type="entry name" value="4FE4S_FER_1"/>
    <property type="match status" value="1"/>
</dbReference>
<feature type="domain" description="4Fe-4S ferredoxin-type" evidence="4">
    <location>
        <begin position="30"/>
        <end position="52"/>
    </location>
</feature>
<evidence type="ECO:0000256" key="2">
    <source>
        <dbReference type="ARBA" id="ARBA00023004"/>
    </source>
</evidence>
<dbReference type="RefSeq" id="WP_081752240.1">
    <property type="nucleotide sequence ID" value="NZ_CP113524.1"/>
</dbReference>
<reference evidence="5" key="1">
    <citation type="submission" date="2022-11" db="EMBL/GenBank/DDBJ databases">
        <title>Lacrimispora xylanolytica sy1, complete genome.</title>
        <authorList>
            <person name="Choi S."/>
        </authorList>
    </citation>
    <scope>NUCLEOTIDE SEQUENCE</scope>
    <source>
        <strain evidence="5">Sy1</strain>
    </source>
</reference>
<dbReference type="Pfam" id="PF12800">
    <property type="entry name" value="Fer4_4"/>
    <property type="match status" value="1"/>
</dbReference>
<gene>
    <name evidence="5" type="ORF">OW255_17065</name>
</gene>
<dbReference type="SUPFAM" id="SSF54862">
    <property type="entry name" value="4Fe-4S ferredoxins"/>
    <property type="match status" value="1"/>
</dbReference>
<keyword evidence="3" id="KW-0411">Iron-sulfur</keyword>
<dbReference type="PROSITE" id="PS51379">
    <property type="entry name" value="4FE4S_FER_2"/>
    <property type="match status" value="2"/>
</dbReference>
<evidence type="ECO:0000259" key="4">
    <source>
        <dbReference type="PROSITE" id="PS51379"/>
    </source>
</evidence>
<keyword evidence="1" id="KW-0479">Metal-binding</keyword>
<feature type="domain" description="4Fe-4S ferredoxin-type" evidence="4">
    <location>
        <begin position="1"/>
        <end position="29"/>
    </location>
</feature>
<protein>
    <submittedName>
        <fullName evidence="5">4Fe-4S binding protein</fullName>
    </submittedName>
</protein>
<dbReference type="Gene3D" id="3.30.70.20">
    <property type="match status" value="1"/>
</dbReference>
<evidence type="ECO:0000256" key="1">
    <source>
        <dbReference type="ARBA" id="ARBA00022723"/>
    </source>
</evidence>
<evidence type="ECO:0000313" key="6">
    <source>
        <dbReference type="Proteomes" id="UP001163115"/>
    </source>
</evidence>
<evidence type="ECO:0000313" key="5">
    <source>
        <dbReference type="EMBL" id="WAJ23257.1"/>
    </source>
</evidence>
<dbReference type="EMBL" id="CP113524">
    <property type="protein sequence ID" value="WAJ23257.1"/>
    <property type="molecule type" value="Genomic_DNA"/>
</dbReference>
<sequence>MAYKITEACNGCGDCVPECPVDAITENGINIDVCNDCGACVNVCCKDAIIEV</sequence>
<keyword evidence="2" id="KW-0408">Iron</keyword>
<keyword evidence="6" id="KW-1185">Reference proteome</keyword>
<dbReference type="InterPro" id="IPR017900">
    <property type="entry name" value="4Fe4S_Fe_S_CS"/>
</dbReference>
<name>A0ABY7A9A7_9FIRM</name>
<dbReference type="Proteomes" id="UP001163115">
    <property type="component" value="Chromosome"/>
</dbReference>